<dbReference type="Proteomes" id="UP000199470">
    <property type="component" value="Unassembled WGS sequence"/>
</dbReference>
<gene>
    <name evidence="1" type="ORF">SAMN02982985_04655</name>
</gene>
<protein>
    <submittedName>
        <fullName evidence="1">Uncharacterized protein</fullName>
    </submittedName>
</protein>
<accession>A0A1I4S7W0</accession>
<sequence>MNKFLPLLGVLLLSACTTPYHPPVTVRDSKPFAGMAQLLAESPNKELDVILVHGMCTHDQQWAVDTINTLAKAADRAYIPLPALPDKAAPSSQEIEVVTATAKVGGGTIRFNALIWSGLTAPLKQLLAYDDTGTPTNCATDEVCKPQRASVNGKLKDTLLNDCLSDAIIYQGDSKEFIRRALAAAITNVMEDKAKAGRDNGAAVPLVLVAESLGSKITFDALNTMLRNDEARSKRAAGTVADRLAYLFMGANQLPLLSLADRDTRLALEDKQIRRTDSLSQFLDQLPKRRSIVKPLTVVAFTDPNDLLSYLLLPAHYDSNKVAIANVLVSNDKTYFGLLENPYPAHTTYLENADVSQAIVCGLPAGGHCK</sequence>
<reference evidence="1 2" key="1">
    <citation type="submission" date="2016-10" db="EMBL/GenBank/DDBJ databases">
        <authorList>
            <person name="de Groot N.N."/>
        </authorList>
    </citation>
    <scope>NUCLEOTIDE SEQUENCE [LARGE SCALE GENOMIC DNA]</scope>
    <source>
        <strain evidence="1 2">ATCC 43154</strain>
    </source>
</reference>
<dbReference type="RefSeq" id="WP_093390098.1">
    <property type="nucleotide sequence ID" value="NZ_FOTW01000025.1"/>
</dbReference>
<evidence type="ECO:0000313" key="2">
    <source>
        <dbReference type="Proteomes" id="UP000199470"/>
    </source>
</evidence>
<dbReference type="EMBL" id="FOTW01000025">
    <property type="protein sequence ID" value="SFM60421.1"/>
    <property type="molecule type" value="Genomic_DNA"/>
</dbReference>
<dbReference type="OrthoDB" id="8477673at2"/>
<dbReference type="AlphaFoldDB" id="A0A1I4S7W0"/>
<dbReference type="PROSITE" id="PS51257">
    <property type="entry name" value="PROKAR_LIPOPROTEIN"/>
    <property type="match status" value="1"/>
</dbReference>
<evidence type="ECO:0000313" key="1">
    <source>
        <dbReference type="EMBL" id="SFM60421.1"/>
    </source>
</evidence>
<proteinExistence type="predicted"/>
<name>A0A1I4S7W0_9BURK</name>
<organism evidence="1 2">
    <name type="scientific">Rugamonas rubra</name>
    <dbReference type="NCBI Taxonomy" id="758825"/>
    <lineage>
        <taxon>Bacteria</taxon>
        <taxon>Pseudomonadati</taxon>
        <taxon>Pseudomonadota</taxon>
        <taxon>Betaproteobacteria</taxon>
        <taxon>Burkholderiales</taxon>
        <taxon>Oxalobacteraceae</taxon>
        <taxon>Telluria group</taxon>
        <taxon>Rugamonas</taxon>
    </lineage>
</organism>
<keyword evidence="2" id="KW-1185">Reference proteome</keyword>